<keyword evidence="3" id="KW-1185">Reference proteome</keyword>
<sequence>MGKMLKGRTTFQLTLAPHQGDRAESSRQASSAFRHFAFGGHGTFMQLTVLGCGDAFGSGGRLNTCFQLDARRRDDGGATRLLVDCGASAMISMHRFGTDPDSIDAIAITHLHGDHFGGLPFLLLYLQFEAKRTRPLEIAGPPGTQQRVKAACDALFGSIDCRWGFDLSFREWGEDAPLSLAGVEVTPRQVYHGEGVVAFGLRVRDADKTFAYSGDTTWVDALPALAAEADLFVVECYAFDRPLPTHTDYRTLQAHLDELTARRIALTHMSRCMLERQDELRLETLDDGRVIEL</sequence>
<dbReference type="PANTHER" id="PTHR46018:SF7">
    <property type="entry name" value="RIBONUCLEASE Z"/>
    <property type="match status" value="1"/>
</dbReference>
<organism evidence="2 3">
    <name type="scientific">Rhodovibrio sodomensis</name>
    <dbReference type="NCBI Taxonomy" id="1088"/>
    <lineage>
        <taxon>Bacteria</taxon>
        <taxon>Pseudomonadati</taxon>
        <taxon>Pseudomonadota</taxon>
        <taxon>Alphaproteobacteria</taxon>
        <taxon>Rhodospirillales</taxon>
        <taxon>Rhodovibrionaceae</taxon>
        <taxon>Rhodovibrio</taxon>
    </lineage>
</organism>
<dbReference type="InterPro" id="IPR036866">
    <property type="entry name" value="RibonucZ/Hydroxyglut_hydro"/>
</dbReference>
<dbReference type="EMBL" id="NRRL01000133">
    <property type="protein sequence ID" value="MBK1670982.1"/>
    <property type="molecule type" value="Genomic_DNA"/>
</dbReference>
<accession>A0ABS1DLJ8</accession>
<proteinExistence type="predicted"/>
<dbReference type="PANTHER" id="PTHR46018">
    <property type="entry name" value="ZINC PHOSPHODIESTERASE ELAC PROTEIN 1"/>
    <property type="match status" value="1"/>
</dbReference>
<dbReference type="Gene3D" id="3.60.15.10">
    <property type="entry name" value="Ribonuclease Z/Hydroxyacylglutathione hydrolase-like"/>
    <property type="match status" value="1"/>
</dbReference>
<evidence type="ECO:0000259" key="1">
    <source>
        <dbReference type="SMART" id="SM00849"/>
    </source>
</evidence>
<dbReference type="SMART" id="SM00849">
    <property type="entry name" value="Lactamase_B"/>
    <property type="match status" value="1"/>
</dbReference>
<dbReference type="CDD" id="cd07740">
    <property type="entry name" value="metallo-hydrolase-like_MBL-fold"/>
    <property type="match status" value="1"/>
</dbReference>
<name>A0ABS1DLJ8_9PROT</name>
<reference evidence="2 3" key="1">
    <citation type="journal article" date="2020" name="Microorganisms">
        <title>Osmotic Adaptation and Compatible Solute Biosynthesis of Phototrophic Bacteria as Revealed from Genome Analyses.</title>
        <authorList>
            <person name="Imhoff J.F."/>
            <person name="Rahn T."/>
            <person name="Kunzel S."/>
            <person name="Keller A."/>
            <person name="Neulinger S.C."/>
        </authorList>
    </citation>
    <scope>NUCLEOTIDE SEQUENCE [LARGE SCALE GENOMIC DNA]</scope>
    <source>
        <strain evidence="2 3">DSM 9895</strain>
    </source>
</reference>
<feature type="domain" description="Metallo-beta-lactamase" evidence="1">
    <location>
        <begin position="62"/>
        <end position="268"/>
    </location>
</feature>
<evidence type="ECO:0000313" key="2">
    <source>
        <dbReference type="EMBL" id="MBK1670982.1"/>
    </source>
</evidence>
<protein>
    <recommendedName>
        <fullName evidence="1">Metallo-beta-lactamase domain-containing protein</fullName>
    </recommendedName>
</protein>
<dbReference type="Pfam" id="PF23023">
    <property type="entry name" value="Anti-Pycsar_Apyc1"/>
    <property type="match status" value="1"/>
</dbReference>
<evidence type="ECO:0000313" key="3">
    <source>
        <dbReference type="Proteomes" id="UP001296873"/>
    </source>
</evidence>
<dbReference type="SUPFAM" id="SSF56281">
    <property type="entry name" value="Metallo-hydrolase/oxidoreductase"/>
    <property type="match status" value="1"/>
</dbReference>
<comment type="caution">
    <text evidence="2">The sequence shown here is derived from an EMBL/GenBank/DDBJ whole genome shotgun (WGS) entry which is preliminary data.</text>
</comment>
<gene>
    <name evidence="2" type="ORF">CKO28_23510</name>
</gene>
<dbReference type="Proteomes" id="UP001296873">
    <property type="component" value="Unassembled WGS sequence"/>
</dbReference>
<dbReference type="InterPro" id="IPR001279">
    <property type="entry name" value="Metallo-B-lactamas"/>
</dbReference>